<dbReference type="EMBL" id="BLAL01000043">
    <property type="protein sequence ID" value="GES79217.1"/>
    <property type="molecule type" value="Genomic_DNA"/>
</dbReference>
<evidence type="ECO:0000313" key="3">
    <source>
        <dbReference type="Proteomes" id="UP000615446"/>
    </source>
</evidence>
<feature type="compositionally biased region" description="Low complexity" evidence="1">
    <location>
        <begin position="33"/>
        <end position="51"/>
    </location>
</feature>
<comment type="caution">
    <text evidence="2">The sequence shown here is derived from an EMBL/GenBank/DDBJ whole genome shotgun (WGS) entry which is preliminary data.</text>
</comment>
<protein>
    <submittedName>
        <fullName evidence="2">Uncharacterized protein</fullName>
    </submittedName>
</protein>
<gene>
    <name evidence="2" type="ORF">RCL2_000652900</name>
</gene>
<reference evidence="2" key="1">
    <citation type="submission" date="2019-10" db="EMBL/GenBank/DDBJ databases">
        <title>Conservation and host-specific expression of non-tandemly repeated heterogenous ribosome RNA gene in arbuscular mycorrhizal fungi.</title>
        <authorList>
            <person name="Maeda T."/>
            <person name="Kobayashi Y."/>
            <person name="Nakagawa T."/>
            <person name="Ezawa T."/>
            <person name="Yamaguchi K."/>
            <person name="Bino T."/>
            <person name="Nishimoto Y."/>
            <person name="Shigenobu S."/>
            <person name="Kawaguchi M."/>
        </authorList>
    </citation>
    <scope>NUCLEOTIDE SEQUENCE</scope>
    <source>
        <strain evidence="2">HR1</strain>
    </source>
</reference>
<feature type="region of interest" description="Disordered" evidence="1">
    <location>
        <begin position="29"/>
        <end position="68"/>
    </location>
</feature>
<accession>A0A8H3L5G6</accession>
<feature type="compositionally biased region" description="Pro residues" evidence="1">
    <location>
        <begin position="52"/>
        <end position="68"/>
    </location>
</feature>
<proteinExistence type="predicted"/>
<evidence type="ECO:0000313" key="2">
    <source>
        <dbReference type="EMBL" id="GES79217.1"/>
    </source>
</evidence>
<organism evidence="2 3">
    <name type="scientific">Rhizophagus clarus</name>
    <dbReference type="NCBI Taxonomy" id="94130"/>
    <lineage>
        <taxon>Eukaryota</taxon>
        <taxon>Fungi</taxon>
        <taxon>Fungi incertae sedis</taxon>
        <taxon>Mucoromycota</taxon>
        <taxon>Glomeromycotina</taxon>
        <taxon>Glomeromycetes</taxon>
        <taxon>Glomerales</taxon>
        <taxon>Glomeraceae</taxon>
        <taxon>Rhizophagus</taxon>
    </lineage>
</organism>
<sequence length="68" mass="7490">MMILKIRTGQRTPSSSCWHRLYLINPLSPPPSLKASPPSLKTLSSPPFHLKQPPPLLPTPKKAPPTTL</sequence>
<name>A0A8H3L5G6_9GLOM</name>
<evidence type="ECO:0000256" key="1">
    <source>
        <dbReference type="SAM" id="MobiDB-lite"/>
    </source>
</evidence>
<dbReference type="AlphaFoldDB" id="A0A8H3L5G6"/>
<dbReference type="Proteomes" id="UP000615446">
    <property type="component" value="Unassembled WGS sequence"/>
</dbReference>